<evidence type="ECO:0000256" key="7">
    <source>
        <dbReference type="PROSITE-ProRule" id="PRU01360"/>
    </source>
</evidence>
<evidence type="ECO:0000313" key="10">
    <source>
        <dbReference type="EMBL" id="SEA71542.1"/>
    </source>
</evidence>
<accession>A0A1H4DH19</accession>
<dbReference type="Pfam" id="PF07715">
    <property type="entry name" value="Plug"/>
    <property type="match status" value="1"/>
</dbReference>
<sequence>MKNNQLKLILPAIFLMIMVGIHAQNVRVTGVVSDAQSPLIGVNVHVKGGTTGVITDMNGKYSIEVPSNATLVFSYIGYADQEHKVGNRKVIDVTMSEDSKLLEEIVVVGYGYQKKSDIATSVASVKTDEMKSFPAGNVGDMLRGRVAGVNVTSSSGRPGSAPTITIRGNRSISAQNTPLYVIDGSVSSSEEFSTLSAESIESIEILKDAASQAIYGARASDGVILVTTKRGMQGKMEVNYNGYVGIQSLWRNFDFYSPQEYMMLRREAMANDKGIIDAREISVAETLSDEIMSEVWANGEFVNWEDLMLKNALYQNHDLTVRGGTDKLRVSAGLNYFDQDGMVTTGSGYKKAAFRLNVDYKVNKWASFGVNTSYALSKSEREDGNFTEFITRTPLAKVYNADGSYTKYIDTANDVNPLYRAQNYAREITNNSYRVNIFLELKPFKGFNYRLNTSFYNRQQEDGEVKGVNYPGGGATAKLTNNEQRNYLIENIFTYEVPIKKQQHKLTLTAVQSVDHSQTKGLGYATSDLPVDMDWNFISNGQFSGTPTRTFSENNLVSFMGRASYIFMDRYIMNVAIRRDGSSRFGKNNKWGTFPSVALAWRANEESFLRNVSWIDNLKLRLSYGIVGNQNGIGNYTTLGLTDQERYEFGDNSYMGYLPGKELSNPNLKWEQSRTANIGLDFGFFNNRLSGTIEYYNTRTTDLIVKREINSVLGYEQMLDNLGETKSHGIDISINGDVFRTKNFTWSLGANFSQYANEIVKIDNQVDENGKPLSQPGNSWFVGKPIHVYYDYLPDGIYQYEDFDIKRNAYGKLEYTLKPTIDTDGDGIADKALTREDNVAPGSVKIKDINGDGKINADDRTPISRDPDFTLSLNTTLKWKGFDFYMDWYGVSGRKIRNGYLSESNSGGSLQGKLNGVKVNYWTPFNPSNEFPRPSHNTNVTYHGSLAIQDASYIRLRTLQLGYTFPTTWIKKLQLQKLRVYATATNLLTFTDFLSYSPELTPGAYPESKQYVFGINVSF</sequence>
<dbReference type="InterPro" id="IPR012910">
    <property type="entry name" value="Plug_dom"/>
</dbReference>
<name>A0A1H4DH19_9BACE</name>
<dbReference type="SUPFAM" id="SSF49464">
    <property type="entry name" value="Carboxypeptidase regulatory domain-like"/>
    <property type="match status" value="1"/>
</dbReference>
<keyword evidence="5 7" id="KW-0472">Membrane</keyword>
<feature type="chain" id="PRO_5030027848" evidence="8">
    <location>
        <begin position="24"/>
        <end position="1019"/>
    </location>
</feature>
<dbReference type="SUPFAM" id="SSF56935">
    <property type="entry name" value="Porins"/>
    <property type="match status" value="1"/>
</dbReference>
<dbReference type="Pfam" id="PF13715">
    <property type="entry name" value="CarbopepD_reg_2"/>
    <property type="match status" value="1"/>
</dbReference>
<dbReference type="Gene3D" id="2.170.130.10">
    <property type="entry name" value="TonB-dependent receptor, plug domain"/>
    <property type="match status" value="1"/>
</dbReference>
<dbReference type="RefSeq" id="WP_074706419.1">
    <property type="nucleotide sequence ID" value="NZ_FNRP01000011.1"/>
</dbReference>
<proteinExistence type="inferred from homology"/>
<dbReference type="EMBL" id="FNRP01000011">
    <property type="protein sequence ID" value="SEA71542.1"/>
    <property type="molecule type" value="Genomic_DNA"/>
</dbReference>
<dbReference type="NCBIfam" id="TIGR04057">
    <property type="entry name" value="SusC_RagA_signa"/>
    <property type="match status" value="1"/>
</dbReference>
<dbReference type="InterPro" id="IPR023997">
    <property type="entry name" value="TonB-dep_OMP_SusC/RagA_CS"/>
</dbReference>
<dbReference type="Gene3D" id="2.40.170.20">
    <property type="entry name" value="TonB-dependent receptor, beta-barrel domain"/>
    <property type="match status" value="1"/>
</dbReference>
<comment type="similarity">
    <text evidence="7">Belongs to the TonB-dependent receptor family.</text>
</comment>
<evidence type="ECO:0000259" key="9">
    <source>
        <dbReference type="Pfam" id="PF07715"/>
    </source>
</evidence>
<dbReference type="FunFam" id="2.60.40.1120:FF:000003">
    <property type="entry name" value="Outer membrane protein Omp121"/>
    <property type="match status" value="1"/>
</dbReference>
<feature type="signal peptide" evidence="8">
    <location>
        <begin position="1"/>
        <end position="23"/>
    </location>
</feature>
<dbReference type="Gene3D" id="2.60.40.1120">
    <property type="entry name" value="Carboxypeptidase-like, regulatory domain"/>
    <property type="match status" value="1"/>
</dbReference>
<dbReference type="InterPro" id="IPR039426">
    <property type="entry name" value="TonB-dep_rcpt-like"/>
</dbReference>
<organism evidence="10 11">
    <name type="scientific">Bacteroides xylanisolvens</name>
    <dbReference type="NCBI Taxonomy" id="371601"/>
    <lineage>
        <taxon>Bacteria</taxon>
        <taxon>Pseudomonadati</taxon>
        <taxon>Bacteroidota</taxon>
        <taxon>Bacteroidia</taxon>
        <taxon>Bacteroidales</taxon>
        <taxon>Bacteroidaceae</taxon>
        <taxon>Bacteroides</taxon>
    </lineage>
</organism>
<evidence type="ECO:0000256" key="4">
    <source>
        <dbReference type="ARBA" id="ARBA00022692"/>
    </source>
</evidence>
<dbReference type="GO" id="GO:0009279">
    <property type="term" value="C:cell outer membrane"/>
    <property type="evidence" value="ECO:0007669"/>
    <property type="project" value="UniProtKB-SubCell"/>
</dbReference>
<dbReference type="PROSITE" id="PS52016">
    <property type="entry name" value="TONB_DEPENDENT_REC_3"/>
    <property type="match status" value="1"/>
</dbReference>
<gene>
    <name evidence="10" type="ORF">SAMN04487924_11180</name>
</gene>
<evidence type="ECO:0000313" key="11">
    <source>
        <dbReference type="Proteomes" id="UP000183040"/>
    </source>
</evidence>
<evidence type="ECO:0000256" key="8">
    <source>
        <dbReference type="SAM" id="SignalP"/>
    </source>
</evidence>
<keyword evidence="8" id="KW-0732">Signal</keyword>
<protein>
    <submittedName>
        <fullName evidence="10">TonB-linked outer membrane protein, SusC/RagA family</fullName>
    </submittedName>
</protein>
<evidence type="ECO:0000256" key="2">
    <source>
        <dbReference type="ARBA" id="ARBA00022448"/>
    </source>
</evidence>
<dbReference type="NCBIfam" id="TIGR04056">
    <property type="entry name" value="OMP_RagA_SusC"/>
    <property type="match status" value="1"/>
</dbReference>
<dbReference type="InterPro" id="IPR008969">
    <property type="entry name" value="CarboxyPept-like_regulatory"/>
</dbReference>
<dbReference type="AlphaFoldDB" id="A0A1H4DH19"/>
<evidence type="ECO:0000256" key="6">
    <source>
        <dbReference type="ARBA" id="ARBA00023237"/>
    </source>
</evidence>
<dbReference type="InterPro" id="IPR037066">
    <property type="entry name" value="Plug_dom_sf"/>
</dbReference>
<evidence type="ECO:0000256" key="1">
    <source>
        <dbReference type="ARBA" id="ARBA00004571"/>
    </source>
</evidence>
<keyword evidence="3 7" id="KW-1134">Transmembrane beta strand</keyword>
<reference evidence="10 11" key="1">
    <citation type="submission" date="2016-10" db="EMBL/GenBank/DDBJ databases">
        <authorList>
            <person name="de Groot N.N."/>
        </authorList>
    </citation>
    <scope>NUCLEOTIDE SEQUENCE [LARGE SCALE GENOMIC DNA]</scope>
    <source>
        <strain evidence="10 11">NLAE-zl-G339</strain>
    </source>
</reference>
<evidence type="ECO:0000256" key="5">
    <source>
        <dbReference type="ARBA" id="ARBA00023136"/>
    </source>
</evidence>
<dbReference type="InterPro" id="IPR023996">
    <property type="entry name" value="TonB-dep_OMP_SusC/RagA"/>
</dbReference>
<feature type="domain" description="TonB-dependent receptor plug" evidence="9">
    <location>
        <begin position="115"/>
        <end position="223"/>
    </location>
</feature>
<comment type="subcellular location">
    <subcellularLocation>
        <location evidence="1 7">Cell outer membrane</location>
        <topology evidence="1 7">Multi-pass membrane protein</topology>
    </subcellularLocation>
</comment>
<keyword evidence="2 7" id="KW-0813">Transport</keyword>
<dbReference type="Proteomes" id="UP000183040">
    <property type="component" value="Unassembled WGS sequence"/>
</dbReference>
<evidence type="ECO:0000256" key="3">
    <source>
        <dbReference type="ARBA" id="ARBA00022452"/>
    </source>
</evidence>
<dbReference type="InterPro" id="IPR036942">
    <property type="entry name" value="Beta-barrel_TonB_sf"/>
</dbReference>
<keyword evidence="6 7" id="KW-0998">Cell outer membrane</keyword>
<keyword evidence="4 7" id="KW-0812">Transmembrane</keyword>